<dbReference type="PANTHER" id="PTHR36855">
    <property type="entry name" value="CHROMOSOME 10, WHOLE GENOME SHOTGUN SEQUENCE"/>
    <property type="match status" value="1"/>
</dbReference>
<feature type="domain" description="Peroxisomal membrane protein PEX14-like KPWE" evidence="2">
    <location>
        <begin position="117"/>
        <end position="164"/>
    </location>
</feature>
<feature type="region of interest" description="Disordered" evidence="1">
    <location>
        <begin position="92"/>
        <end position="118"/>
    </location>
</feature>
<dbReference type="InterPro" id="IPR058841">
    <property type="entry name" value="HTH_76"/>
</dbReference>
<dbReference type="Proteomes" id="UP000195602">
    <property type="component" value="Unassembled WGS sequence"/>
</dbReference>
<dbReference type="PANTHER" id="PTHR36855:SF1">
    <property type="entry name" value="PEROXISOME MEMBRANE ANCHOR PROTEIN PEX14P N-TERMINAL DOMAIN-CONTAINING PROTEIN"/>
    <property type="match status" value="1"/>
</dbReference>
<feature type="domain" description="PEX14-like helix-turn-helix" evidence="3">
    <location>
        <begin position="6"/>
        <end position="85"/>
    </location>
</feature>
<feature type="region of interest" description="Disordered" evidence="1">
    <location>
        <begin position="137"/>
        <end position="178"/>
    </location>
</feature>
<reference evidence="4 5" key="1">
    <citation type="submission" date="2017-04" db="EMBL/GenBank/DDBJ databases">
        <title>Draft genome of the yeast Clavispora lusitaniae type strain CBS 6936.</title>
        <authorList>
            <person name="Durrens P."/>
            <person name="Klopp C."/>
            <person name="Biteau N."/>
            <person name="Fitton-Ouhabi V."/>
            <person name="Dementhon K."/>
            <person name="Accoceberry I."/>
            <person name="Sherman D.J."/>
            <person name="Noel T."/>
        </authorList>
    </citation>
    <scope>NUCLEOTIDE SEQUENCE [LARGE SCALE GENOMIC DNA]</scope>
    <source>
        <strain evidence="4 5">CBS 6936</strain>
    </source>
</reference>
<name>A0AA91Q2W2_CLALS</name>
<evidence type="ECO:0000259" key="2">
    <source>
        <dbReference type="Pfam" id="PF17733"/>
    </source>
</evidence>
<dbReference type="Pfam" id="PF25871">
    <property type="entry name" value="HTH_76"/>
    <property type="match status" value="1"/>
</dbReference>
<evidence type="ECO:0000259" key="3">
    <source>
        <dbReference type="Pfam" id="PF25871"/>
    </source>
</evidence>
<organism evidence="4 5">
    <name type="scientific">Clavispora lusitaniae</name>
    <name type="common">Candida lusitaniae</name>
    <dbReference type="NCBI Taxonomy" id="36911"/>
    <lineage>
        <taxon>Eukaryota</taxon>
        <taxon>Fungi</taxon>
        <taxon>Dikarya</taxon>
        <taxon>Ascomycota</taxon>
        <taxon>Saccharomycotina</taxon>
        <taxon>Pichiomycetes</taxon>
        <taxon>Metschnikowiaceae</taxon>
        <taxon>Clavispora</taxon>
    </lineage>
</organism>
<dbReference type="InterPro" id="IPR040554">
    <property type="entry name" value="KPWE_PEX14_dom"/>
</dbReference>
<proteinExistence type="predicted"/>
<dbReference type="AlphaFoldDB" id="A0AA91Q2W2"/>
<feature type="compositionally biased region" description="Polar residues" evidence="1">
    <location>
        <begin position="146"/>
        <end position="156"/>
    </location>
</feature>
<dbReference type="Pfam" id="PF17733">
    <property type="entry name" value="KPWE_dom"/>
    <property type="match status" value="1"/>
</dbReference>
<evidence type="ECO:0000313" key="4">
    <source>
        <dbReference type="EMBL" id="OVF10079.1"/>
    </source>
</evidence>
<gene>
    <name evidence="4" type="ORF">A9F13_03g02200</name>
</gene>
<protein>
    <submittedName>
        <fullName evidence="4">Uncharacterized protein</fullName>
    </submittedName>
</protein>
<comment type="caution">
    <text evidence="4">The sequence shown here is derived from an EMBL/GenBank/DDBJ whole genome shotgun (WGS) entry which is preliminary data.</text>
</comment>
<sequence>MADPQERVYLEFLNYDWATFPEFQEGLAQILDGHLESLKEKDPHATQIPPADKQQLVDQAKSFYFCSQTGHILNLDDFYAWKRNNGGKITLLGNEHSGSEHAGQASVAAPETPQETPYSSNYQHLVELIVSGKPVPGIKQIPDTVLSGQESKSQAPMRTKPWEKKTEAEPQEEPSGAA</sequence>
<evidence type="ECO:0000313" key="5">
    <source>
        <dbReference type="Proteomes" id="UP000195602"/>
    </source>
</evidence>
<accession>A0AA91Q2W2</accession>
<evidence type="ECO:0000256" key="1">
    <source>
        <dbReference type="SAM" id="MobiDB-lite"/>
    </source>
</evidence>
<dbReference type="KEGG" id="clus:A9F13_03g02200"/>
<dbReference type="EMBL" id="LYUB02000003">
    <property type="protein sequence ID" value="OVF10079.1"/>
    <property type="molecule type" value="Genomic_DNA"/>
</dbReference>